<gene>
    <name evidence="1" type="ORF">SAMN05216252_101375</name>
</gene>
<dbReference type="AlphaFoldDB" id="A0A238ZM85"/>
<proteinExistence type="predicted"/>
<name>A0A238ZM85_9ACTN</name>
<dbReference type="Proteomes" id="UP000198280">
    <property type="component" value="Unassembled WGS sequence"/>
</dbReference>
<evidence type="ECO:0000313" key="2">
    <source>
        <dbReference type="Proteomes" id="UP000198280"/>
    </source>
</evidence>
<dbReference type="EMBL" id="FZOF01000001">
    <property type="protein sequence ID" value="SNR84161.1"/>
    <property type="molecule type" value="Genomic_DNA"/>
</dbReference>
<dbReference type="RefSeq" id="WP_089221802.1">
    <property type="nucleotide sequence ID" value="NZ_FZOF01000001.1"/>
</dbReference>
<sequence length="205" mass="22242">MSAAPADPPPVEAAFPAALGPDVRAVTALLPPPSHGPHWEAHGSVLLPARLYHPEPAADVTAALTSRQRLVLHCLFAAHHDGYVRQRHAAHVAGAAESWAVPFVVRLTGEYVLEIVADIRARLTEALVPGSEARRVYGRFAGEHPDFLSLTERRAVSYWNEYQRWRFPEFAAHPAAAVLELLRAAAVEATGGAWPGQTRVPRGAR</sequence>
<protein>
    <submittedName>
        <fullName evidence="1">Uncharacterized protein</fullName>
    </submittedName>
</protein>
<reference evidence="1 2" key="1">
    <citation type="submission" date="2017-06" db="EMBL/GenBank/DDBJ databases">
        <authorList>
            <person name="Kim H.J."/>
            <person name="Triplett B.A."/>
        </authorList>
    </citation>
    <scope>NUCLEOTIDE SEQUENCE [LARGE SCALE GENOMIC DNA]</scope>
    <source>
        <strain evidence="1 2">CGMCC 4.1858</strain>
    </source>
</reference>
<evidence type="ECO:0000313" key="1">
    <source>
        <dbReference type="EMBL" id="SNR84161.1"/>
    </source>
</evidence>
<accession>A0A238ZM85</accession>
<keyword evidence="2" id="KW-1185">Reference proteome</keyword>
<organism evidence="1 2">
    <name type="scientific">Actinacidiphila glaucinigra</name>
    <dbReference type="NCBI Taxonomy" id="235986"/>
    <lineage>
        <taxon>Bacteria</taxon>
        <taxon>Bacillati</taxon>
        <taxon>Actinomycetota</taxon>
        <taxon>Actinomycetes</taxon>
        <taxon>Kitasatosporales</taxon>
        <taxon>Streptomycetaceae</taxon>
        <taxon>Actinacidiphila</taxon>
    </lineage>
</organism>
<dbReference type="OrthoDB" id="3578967at2"/>